<keyword evidence="2 4" id="KW-0547">Nucleotide-binding</keyword>
<keyword evidence="6" id="KW-0436">Ligase</keyword>
<keyword evidence="5" id="KW-0460">Magnesium</keyword>
<sequence>MNKEEKKDIKRLVRREMLKRRAALSAKEHICKSEAVVKRLFAVPEVRAAQRLFTFLPFRDEVRIDAFLEACRDEAKNIYIPKTIVADKQMIPYLFVGWDSLVEGPYGIREPDTDRSELWSGEAFDIIIVPGVAFTERGERLGYGGGFYDRFFAQLKGPPPLLIAPCFEVQITTFLPVESHDKKVDIIVTECRTIVCS</sequence>
<gene>
    <name evidence="6" type="ORF">SAMN04489735_101717</name>
</gene>
<dbReference type="NCBIfam" id="TIGR02727">
    <property type="entry name" value="MTHFS_bact"/>
    <property type="match status" value="1"/>
</dbReference>
<dbReference type="RefSeq" id="WP_057899964.1">
    <property type="nucleotide sequence ID" value="NZ_FNDE01000017.1"/>
</dbReference>
<dbReference type="GO" id="GO:0035999">
    <property type="term" value="P:tetrahydrofolate interconversion"/>
    <property type="evidence" value="ECO:0007669"/>
    <property type="project" value="TreeGrafter"/>
</dbReference>
<comment type="cofactor">
    <cofactor evidence="5">
        <name>Mg(2+)</name>
        <dbReference type="ChEBI" id="CHEBI:18420"/>
    </cofactor>
</comment>
<dbReference type="AlphaFoldDB" id="A0A1G8AP95"/>
<dbReference type="PANTHER" id="PTHR23407:SF1">
    <property type="entry name" value="5-FORMYLTETRAHYDROFOLATE CYCLO-LIGASE"/>
    <property type="match status" value="1"/>
</dbReference>
<protein>
    <recommendedName>
        <fullName evidence="5">5-formyltetrahydrofolate cyclo-ligase</fullName>
        <ecNumber evidence="5">6.3.3.2</ecNumber>
    </recommendedName>
</protein>
<dbReference type="Pfam" id="PF01812">
    <property type="entry name" value="5-FTHF_cyc-lig"/>
    <property type="match status" value="1"/>
</dbReference>
<dbReference type="Gene3D" id="3.40.50.10420">
    <property type="entry name" value="NagB/RpiA/CoA transferase-like"/>
    <property type="match status" value="1"/>
</dbReference>
<dbReference type="Proteomes" id="UP000198956">
    <property type="component" value="Unassembled WGS sequence"/>
</dbReference>
<dbReference type="PIRSF" id="PIRSF006806">
    <property type="entry name" value="FTHF_cligase"/>
    <property type="match status" value="1"/>
</dbReference>
<evidence type="ECO:0000256" key="1">
    <source>
        <dbReference type="ARBA" id="ARBA00010638"/>
    </source>
</evidence>
<evidence type="ECO:0000256" key="3">
    <source>
        <dbReference type="ARBA" id="ARBA00022840"/>
    </source>
</evidence>
<accession>A0A1G8AP95</accession>
<evidence type="ECO:0000313" key="7">
    <source>
        <dbReference type="Proteomes" id="UP000198956"/>
    </source>
</evidence>
<comment type="catalytic activity">
    <reaction evidence="5">
        <text>(6S)-5-formyl-5,6,7,8-tetrahydrofolate + ATP = (6R)-5,10-methenyltetrahydrofolate + ADP + phosphate</text>
        <dbReference type="Rhea" id="RHEA:10488"/>
        <dbReference type="ChEBI" id="CHEBI:30616"/>
        <dbReference type="ChEBI" id="CHEBI:43474"/>
        <dbReference type="ChEBI" id="CHEBI:57455"/>
        <dbReference type="ChEBI" id="CHEBI:57457"/>
        <dbReference type="ChEBI" id="CHEBI:456216"/>
        <dbReference type="EC" id="6.3.3.2"/>
    </reaction>
</comment>
<name>A0A1G8AP95_ANETH</name>
<feature type="binding site" evidence="4">
    <location>
        <position position="56"/>
    </location>
    <ligand>
        <name>substrate</name>
    </ligand>
</feature>
<keyword evidence="3 4" id="KW-0067">ATP-binding</keyword>
<dbReference type="SUPFAM" id="SSF100950">
    <property type="entry name" value="NagB/RpiA/CoA transferase-like"/>
    <property type="match status" value="1"/>
</dbReference>
<comment type="similarity">
    <text evidence="1 5">Belongs to the 5-formyltetrahydrofolate cyclo-ligase family.</text>
</comment>
<reference evidence="6 7" key="1">
    <citation type="submission" date="2016-10" db="EMBL/GenBank/DDBJ databases">
        <authorList>
            <person name="de Groot N.N."/>
        </authorList>
    </citation>
    <scope>NUCLEOTIDE SEQUENCE [LARGE SCALE GENOMIC DNA]</scope>
    <source>
        <strain evidence="6 7">L 420-91</strain>
    </source>
</reference>
<dbReference type="GO" id="GO:0005524">
    <property type="term" value="F:ATP binding"/>
    <property type="evidence" value="ECO:0007669"/>
    <property type="project" value="UniProtKB-KW"/>
</dbReference>
<evidence type="ECO:0000256" key="5">
    <source>
        <dbReference type="RuleBase" id="RU361279"/>
    </source>
</evidence>
<dbReference type="InterPro" id="IPR024185">
    <property type="entry name" value="FTHF_cligase-like_sf"/>
</dbReference>
<dbReference type="InterPro" id="IPR037171">
    <property type="entry name" value="NagB/RpiA_transferase-like"/>
</dbReference>
<dbReference type="GO" id="GO:0046872">
    <property type="term" value="F:metal ion binding"/>
    <property type="evidence" value="ECO:0007669"/>
    <property type="project" value="UniProtKB-KW"/>
</dbReference>
<feature type="binding site" evidence="4">
    <location>
        <begin position="140"/>
        <end position="148"/>
    </location>
    <ligand>
        <name>ATP</name>
        <dbReference type="ChEBI" id="CHEBI:30616"/>
    </ligand>
</feature>
<dbReference type="GO" id="GO:0009396">
    <property type="term" value="P:folic acid-containing compound biosynthetic process"/>
    <property type="evidence" value="ECO:0007669"/>
    <property type="project" value="TreeGrafter"/>
</dbReference>
<dbReference type="PANTHER" id="PTHR23407">
    <property type="entry name" value="ATPASE INHIBITOR/5-FORMYLTETRAHYDROFOLATE CYCLO-LIGASE"/>
    <property type="match status" value="1"/>
</dbReference>
<dbReference type="InterPro" id="IPR002698">
    <property type="entry name" value="FTHF_cligase"/>
</dbReference>
<feature type="binding site" evidence="4">
    <location>
        <position position="61"/>
    </location>
    <ligand>
        <name>substrate</name>
    </ligand>
</feature>
<dbReference type="OrthoDB" id="9801938at2"/>
<evidence type="ECO:0000313" key="6">
    <source>
        <dbReference type="EMBL" id="SDH22566.1"/>
    </source>
</evidence>
<evidence type="ECO:0000256" key="2">
    <source>
        <dbReference type="ARBA" id="ARBA00022741"/>
    </source>
</evidence>
<evidence type="ECO:0000256" key="4">
    <source>
        <dbReference type="PIRSR" id="PIRSR006806-1"/>
    </source>
</evidence>
<keyword evidence="5" id="KW-0479">Metal-binding</keyword>
<dbReference type="EC" id="6.3.3.2" evidence="5"/>
<dbReference type="EMBL" id="FNDE01000017">
    <property type="protein sequence ID" value="SDH22566.1"/>
    <property type="molecule type" value="Genomic_DNA"/>
</dbReference>
<feature type="binding site" evidence="4">
    <location>
        <begin position="10"/>
        <end position="14"/>
    </location>
    <ligand>
        <name>ATP</name>
        <dbReference type="ChEBI" id="CHEBI:30616"/>
    </ligand>
</feature>
<organism evidence="6 7">
    <name type="scientific">Aneurinibacillus thermoaerophilus</name>
    <dbReference type="NCBI Taxonomy" id="143495"/>
    <lineage>
        <taxon>Bacteria</taxon>
        <taxon>Bacillati</taxon>
        <taxon>Bacillota</taxon>
        <taxon>Bacilli</taxon>
        <taxon>Bacillales</taxon>
        <taxon>Paenibacillaceae</taxon>
        <taxon>Aneurinibacillus group</taxon>
        <taxon>Aneurinibacillus</taxon>
    </lineage>
</organism>
<proteinExistence type="inferred from homology"/>
<dbReference type="GO" id="GO:0030272">
    <property type="term" value="F:5-formyltetrahydrofolate cyclo-ligase activity"/>
    <property type="evidence" value="ECO:0007669"/>
    <property type="project" value="UniProtKB-EC"/>
</dbReference>